<comment type="subcellular location">
    <subcellularLocation>
        <location evidence="1">Cytoplasm</location>
        <location evidence="1">Cytosol</location>
    </subcellularLocation>
</comment>
<keyword evidence="3" id="KW-1185">Reference proteome</keyword>
<dbReference type="STRING" id="299467.A0A443SUG3"/>
<accession>A0A443SUG3</accession>
<dbReference type="EMBL" id="NCKV01000260">
    <property type="protein sequence ID" value="RWS31142.1"/>
    <property type="molecule type" value="Genomic_DNA"/>
</dbReference>
<dbReference type="GO" id="GO:0042262">
    <property type="term" value="P:DNA protection"/>
    <property type="evidence" value="ECO:0007669"/>
    <property type="project" value="UniProtKB-UniRule"/>
</dbReference>
<keyword evidence="1" id="KW-0378">Hydrolase</keyword>
<comment type="caution">
    <text evidence="2">The sequence shown here is derived from an EMBL/GenBank/DDBJ whole genome shotgun (WGS) entry which is preliminary data.</text>
</comment>
<dbReference type="SUPFAM" id="SSF101386">
    <property type="entry name" value="all-alpha NTP pyrophosphatases"/>
    <property type="match status" value="1"/>
</dbReference>
<dbReference type="GO" id="GO:0047840">
    <property type="term" value="F:dCTP diphosphatase activity"/>
    <property type="evidence" value="ECO:0007669"/>
    <property type="project" value="UniProtKB-UniRule"/>
</dbReference>
<dbReference type="GO" id="GO:0006253">
    <property type="term" value="P:dCTP catabolic process"/>
    <property type="evidence" value="ECO:0007669"/>
    <property type="project" value="UniProtKB-UniRule"/>
</dbReference>
<dbReference type="Pfam" id="PF12643">
    <property type="entry name" value="MazG-like"/>
    <property type="match status" value="1"/>
</dbReference>
<keyword evidence="1" id="KW-0479">Metal-binding</keyword>
<dbReference type="Gene3D" id="1.10.287.1080">
    <property type="entry name" value="MazG-like"/>
    <property type="match status" value="1"/>
</dbReference>
<dbReference type="InterPro" id="IPR052555">
    <property type="entry name" value="dCTP_Pyrophosphatase"/>
</dbReference>
<dbReference type="OrthoDB" id="411123at2759"/>
<comment type="catalytic activity">
    <reaction evidence="1">
        <text>dCTP + H2O = dCMP + diphosphate + H(+)</text>
        <dbReference type="Rhea" id="RHEA:22636"/>
        <dbReference type="ChEBI" id="CHEBI:15377"/>
        <dbReference type="ChEBI" id="CHEBI:15378"/>
        <dbReference type="ChEBI" id="CHEBI:33019"/>
        <dbReference type="ChEBI" id="CHEBI:57566"/>
        <dbReference type="ChEBI" id="CHEBI:61481"/>
        <dbReference type="EC" id="3.6.1.12"/>
    </reaction>
</comment>
<reference evidence="2 3" key="1">
    <citation type="journal article" date="2018" name="Gigascience">
        <title>Genomes of trombidid mites reveal novel predicted allergens and laterally-transferred genes associated with secondary metabolism.</title>
        <authorList>
            <person name="Dong X."/>
            <person name="Chaisiri K."/>
            <person name="Xia D."/>
            <person name="Armstrong S.D."/>
            <person name="Fang Y."/>
            <person name="Donnelly M.J."/>
            <person name="Kadowaki T."/>
            <person name="McGarry J.W."/>
            <person name="Darby A.C."/>
            <person name="Makepeace B.L."/>
        </authorList>
    </citation>
    <scope>NUCLEOTIDE SEQUENCE [LARGE SCALE GENOMIC DNA]</scope>
    <source>
        <strain evidence="2">UoL-UT</strain>
    </source>
</reference>
<comment type="function">
    <text evidence="1">Hydrolyzes deoxynucleoside triphosphates (dNTPs) to the corresponding nucleoside monophosphates. Has a strong preference for dCTP and its analogs including 5-iodo-dCTP and 5-methyl-dCTP for which it may even have a higher efficiency. May protect DNA or RNA against the incorporation of these genotoxic nucleotide analogs through their catabolism.</text>
</comment>
<dbReference type="Proteomes" id="UP000288716">
    <property type="component" value="Unassembled WGS sequence"/>
</dbReference>
<evidence type="ECO:0000313" key="3">
    <source>
        <dbReference type="Proteomes" id="UP000288716"/>
    </source>
</evidence>
<dbReference type="PANTHER" id="PTHR46523">
    <property type="entry name" value="DCTP PYROPHOSPHATASE 1"/>
    <property type="match status" value="1"/>
</dbReference>
<dbReference type="VEuPathDB" id="VectorBase:LDEU000898"/>
<proteinExistence type="predicted"/>
<dbReference type="AlphaFoldDB" id="A0A443SUG3"/>
<protein>
    <recommendedName>
        <fullName evidence="1">dCTP pyrophosphatase 1</fullName>
        <ecNumber evidence="1">3.6.1.12</ecNumber>
    </recommendedName>
</protein>
<comment type="cofactor">
    <cofactor evidence="1">
        <name>Mg(2+)</name>
        <dbReference type="ChEBI" id="CHEBI:18420"/>
    </cofactor>
</comment>
<evidence type="ECO:0000313" key="2">
    <source>
        <dbReference type="EMBL" id="RWS31142.1"/>
    </source>
</evidence>
<evidence type="ECO:0000256" key="1">
    <source>
        <dbReference type="PIRNR" id="PIRNR029826"/>
    </source>
</evidence>
<dbReference type="EC" id="3.6.1.12" evidence="1"/>
<dbReference type="GO" id="GO:0000287">
    <property type="term" value="F:magnesium ion binding"/>
    <property type="evidence" value="ECO:0007669"/>
    <property type="project" value="UniProtKB-UniRule"/>
</dbReference>
<dbReference type="CDD" id="cd11537">
    <property type="entry name" value="NTP-PPase_RS21-C6_like"/>
    <property type="match status" value="1"/>
</dbReference>
<dbReference type="PANTHER" id="PTHR46523:SF1">
    <property type="entry name" value="DCTP PYROPHOSPHATASE 1"/>
    <property type="match status" value="1"/>
</dbReference>
<name>A0A443SUG3_9ACAR</name>
<organism evidence="2 3">
    <name type="scientific">Leptotrombidium deliense</name>
    <dbReference type="NCBI Taxonomy" id="299467"/>
    <lineage>
        <taxon>Eukaryota</taxon>
        <taxon>Metazoa</taxon>
        <taxon>Ecdysozoa</taxon>
        <taxon>Arthropoda</taxon>
        <taxon>Chelicerata</taxon>
        <taxon>Arachnida</taxon>
        <taxon>Acari</taxon>
        <taxon>Acariformes</taxon>
        <taxon>Trombidiformes</taxon>
        <taxon>Prostigmata</taxon>
        <taxon>Anystina</taxon>
        <taxon>Parasitengona</taxon>
        <taxon>Trombiculoidea</taxon>
        <taxon>Trombiculidae</taxon>
        <taxon>Leptotrombidium</taxon>
    </lineage>
</organism>
<keyword evidence="1" id="KW-0963">Cytoplasm</keyword>
<keyword evidence="1" id="KW-0460">Magnesium</keyword>
<comment type="subunit">
    <text evidence="1">Homotetramer.</text>
</comment>
<dbReference type="GO" id="GO:0005829">
    <property type="term" value="C:cytosol"/>
    <property type="evidence" value="ECO:0007669"/>
    <property type="project" value="UniProtKB-SubCell"/>
</dbReference>
<dbReference type="InterPro" id="IPR025984">
    <property type="entry name" value="DCTPP"/>
</dbReference>
<sequence>MEMNCNSEKSEVTGTNSSNFQFSSDLSLEKIRALQSEFCEQRNWRQYHTPRNLLLALTGEVGELAEIFQWKRDEQCDVQNWTNEQRAHLGDELSDVLIYLIRMADICKIDLCSAVLKKIEKNAMKYPVDKVYGSSKKYNEYNEHSEHNETIKDTKNT</sequence>
<gene>
    <name evidence="2" type="ORF">B4U80_00700</name>
</gene>